<dbReference type="PROSITE" id="PS50082">
    <property type="entry name" value="WD_REPEATS_2"/>
    <property type="match status" value="1"/>
</dbReference>
<accession>M2PF34</accession>
<evidence type="ECO:0000256" key="1">
    <source>
        <dbReference type="ARBA" id="ARBA00022574"/>
    </source>
</evidence>
<dbReference type="OrthoDB" id="340259at2759"/>
<gene>
    <name evidence="5" type="ORF">CERSUDRAFT_159048</name>
</gene>
<dbReference type="Proteomes" id="UP000016930">
    <property type="component" value="Unassembled WGS sequence"/>
</dbReference>
<dbReference type="AlphaFoldDB" id="M2PF34"/>
<evidence type="ECO:0000313" key="5">
    <source>
        <dbReference type="EMBL" id="EMD34509.1"/>
    </source>
</evidence>
<dbReference type="EMBL" id="KB445803">
    <property type="protein sequence ID" value="EMD34509.1"/>
    <property type="molecule type" value="Genomic_DNA"/>
</dbReference>
<keyword evidence="1 3" id="KW-0853">WD repeat</keyword>
<feature type="repeat" description="WD" evidence="3">
    <location>
        <begin position="107"/>
        <end position="146"/>
    </location>
</feature>
<dbReference type="InterPro" id="IPR001680">
    <property type="entry name" value="WD40_rpt"/>
</dbReference>
<dbReference type="HOGENOM" id="CLU_057712_0_0_1"/>
<dbReference type="SMART" id="SM00320">
    <property type="entry name" value="WD40"/>
    <property type="match status" value="2"/>
</dbReference>
<dbReference type="SUPFAM" id="SSF50978">
    <property type="entry name" value="WD40 repeat-like"/>
    <property type="match status" value="1"/>
</dbReference>
<feature type="region of interest" description="Disordered" evidence="4">
    <location>
        <begin position="151"/>
        <end position="171"/>
    </location>
</feature>
<proteinExistence type="predicted"/>
<keyword evidence="2" id="KW-0677">Repeat</keyword>
<dbReference type="PROSITE" id="PS00678">
    <property type="entry name" value="WD_REPEATS_1"/>
    <property type="match status" value="1"/>
</dbReference>
<dbReference type="Gene3D" id="2.130.10.10">
    <property type="entry name" value="YVTN repeat-like/Quinoprotein amine dehydrogenase"/>
    <property type="match status" value="1"/>
</dbReference>
<dbReference type="InterPro" id="IPR019775">
    <property type="entry name" value="WD40_repeat_CS"/>
</dbReference>
<dbReference type="STRING" id="914234.M2PF34"/>
<dbReference type="InterPro" id="IPR036322">
    <property type="entry name" value="WD40_repeat_dom_sf"/>
</dbReference>
<dbReference type="InterPro" id="IPR037626">
    <property type="entry name" value="NUP37"/>
</dbReference>
<dbReference type="PANTHER" id="PTHR22806:SF0">
    <property type="entry name" value="NUCLEOPORIN NUP37"/>
    <property type="match status" value="1"/>
</dbReference>
<evidence type="ECO:0000256" key="2">
    <source>
        <dbReference type="ARBA" id="ARBA00022737"/>
    </source>
</evidence>
<organism evidence="5 6">
    <name type="scientific">Ceriporiopsis subvermispora (strain B)</name>
    <name type="common">White-rot fungus</name>
    <name type="synonym">Gelatoporia subvermispora</name>
    <dbReference type="NCBI Taxonomy" id="914234"/>
    <lineage>
        <taxon>Eukaryota</taxon>
        <taxon>Fungi</taxon>
        <taxon>Dikarya</taxon>
        <taxon>Basidiomycota</taxon>
        <taxon>Agaricomycotina</taxon>
        <taxon>Agaricomycetes</taxon>
        <taxon>Polyporales</taxon>
        <taxon>Gelatoporiaceae</taxon>
        <taxon>Gelatoporia</taxon>
    </lineage>
</organism>
<name>M2PF34_CERS8</name>
<evidence type="ECO:0000313" key="6">
    <source>
        <dbReference type="Proteomes" id="UP000016930"/>
    </source>
</evidence>
<dbReference type="InterPro" id="IPR015943">
    <property type="entry name" value="WD40/YVTN_repeat-like_dom_sf"/>
</dbReference>
<protein>
    <submittedName>
        <fullName evidence="5">Uncharacterized protein</fullName>
    </submittedName>
</protein>
<dbReference type="GO" id="GO:0031080">
    <property type="term" value="C:nuclear pore outer ring"/>
    <property type="evidence" value="ECO:0007669"/>
    <property type="project" value="InterPro"/>
</dbReference>
<dbReference type="PANTHER" id="PTHR22806">
    <property type="entry name" value="NUCLEOPORIN NUP37 P37 -RELATED"/>
    <property type="match status" value="1"/>
</dbReference>
<sequence>MDVRHNHNSDVFCVRACYHDDAADLVAIGGAHSVEVLLTTPTSSQVIANFHLGTRITTLAWSPGSTSPSITDDWSIELTCAGADFGLYLLSKSSASAEDVFAFGGGLSGHHGKVSDMAFCGGQSEDSTRYVATVSDDKMLMVWDLSPSVDVVPPPSPGRERSSASSTAPRAQPTAYVIRFPHPLTTVASHPSTSKEFLVADCRGSVFLIDWRADPDENPQDSWRNSSIVELVEPRALADAATGLSNKWSAAVAWSRGSPDIIGAVYGSRFALWDLLHLRGGKPHVTGTTFPEGGNQFRWCPTYPEYFAISANAPGRGAVIHVHNTGYVHAQPTVFSVGPRPLFVRDFDFLAARGIPRIAAAVGRELVIFYIGVDS</sequence>
<evidence type="ECO:0000256" key="4">
    <source>
        <dbReference type="SAM" id="MobiDB-lite"/>
    </source>
</evidence>
<reference evidence="5 6" key="1">
    <citation type="journal article" date="2012" name="Proc. Natl. Acad. Sci. U.S.A.">
        <title>Comparative genomics of Ceriporiopsis subvermispora and Phanerochaete chrysosporium provide insight into selective ligninolysis.</title>
        <authorList>
            <person name="Fernandez-Fueyo E."/>
            <person name="Ruiz-Duenas F.J."/>
            <person name="Ferreira P."/>
            <person name="Floudas D."/>
            <person name="Hibbett D.S."/>
            <person name="Canessa P."/>
            <person name="Larrondo L.F."/>
            <person name="James T.Y."/>
            <person name="Seelenfreund D."/>
            <person name="Lobos S."/>
            <person name="Polanco R."/>
            <person name="Tello M."/>
            <person name="Honda Y."/>
            <person name="Watanabe T."/>
            <person name="Watanabe T."/>
            <person name="Ryu J.S."/>
            <person name="Kubicek C.P."/>
            <person name="Schmoll M."/>
            <person name="Gaskell J."/>
            <person name="Hammel K.E."/>
            <person name="St John F.J."/>
            <person name="Vanden Wymelenberg A."/>
            <person name="Sabat G."/>
            <person name="Splinter BonDurant S."/>
            <person name="Syed K."/>
            <person name="Yadav J.S."/>
            <person name="Doddapaneni H."/>
            <person name="Subramanian V."/>
            <person name="Lavin J.L."/>
            <person name="Oguiza J.A."/>
            <person name="Perez G."/>
            <person name="Pisabarro A.G."/>
            <person name="Ramirez L."/>
            <person name="Santoyo F."/>
            <person name="Master E."/>
            <person name="Coutinho P.M."/>
            <person name="Henrissat B."/>
            <person name="Lombard V."/>
            <person name="Magnuson J.K."/>
            <person name="Kuees U."/>
            <person name="Hori C."/>
            <person name="Igarashi K."/>
            <person name="Samejima M."/>
            <person name="Held B.W."/>
            <person name="Barry K.W."/>
            <person name="LaButti K.M."/>
            <person name="Lapidus A."/>
            <person name="Lindquist E.A."/>
            <person name="Lucas S.M."/>
            <person name="Riley R."/>
            <person name="Salamov A.A."/>
            <person name="Hoffmeister D."/>
            <person name="Schwenk D."/>
            <person name="Hadar Y."/>
            <person name="Yarden O."/>
            <person name="de Vries R.P."/>
            <person name="Wiebenga A."/>
            <person name="Stenlid J."/>
            <person name="Eastwood D."/>
            <person name="Grigoriev I.V."/>
            <person name="Berka R.M."/>
            <person name="Blanchette R.A."/>
            <person name="Kersten P."/>
            <person name="Martinez A.T."/>
            <person name="Vicuna R."/>
            <person name="Cullen D."/>
        </authorList>
    </citation>
    <scope>NUCLEOTIDE SEQUENCE [LARGE SCALE GENOMIC DNA]</scope>
    <source>
        <strain evidence="5 6">B</strain>
    </source>
</reference>
<keyword evidence="6" id="KW-1185">Reference proteome</keyword>
<evidence type="ECO:0000256" key="3">
    <source>
        <dbReference type="PROSITE-ProRule" id="PRU00221"/>
    </source>
</evidence>